<dbReference type="GO" id="GO:0016491">
    <property type="term" value="F:oxidoreductase activity"/>
    <property type="evidence" value="ECO:0007669"/>
    <property type="project" value="UniProtKB-KW"/>
</dbReference>
<dbReference type="Proteomes" id="UP001149090">
    <property type="component" value="Unassembled WGS sequence"/>
</dbReference>
<evidence type="ECO:0000256" key="5">
    <source>
        <dbReference type="ARBA" id="ARBA00023002"/>
    </source>
</evidence>
<keyword evidence="9" id="KW-1185">Reference proteome</keyword>
<dbReference type="OrthoDB" id="2094932at2759"/>
<keyword evidence="4" id="KW-0288">FMN</keyword>
<dbReference type="OMA" id="NIPSHFR"/>
<dbReference type="InterPro" id="IPR000415">
    <property type="entry name" value="Nitroreductase-like"/>
</dbReference>
<dbReference type="EMBL" id="JAPDFW010000095">
    <property type="protein sequence ID" value="KAJ5070491.1"/>
    <property type="molecule type" value="Genomic_DNA"/>
</dbReference>
<dbReference type="AlphaFoldDB" id="A0A9Q0RI21"/>
<evidence type="ECO:0000259" key="6">
    <source>
        <dbReference type="Pfam" id="PF00881"/>
    </source>
</evidence>
<dbReference type="PANTHER" id="PTHR43673:SF2">
    <property type="entry name" value="NITROREDUCTASE"/>
    <property type="match status" value="1"/>
</dbReference>
<keyword evidence="3" id="KW-0285">Flavoprotein</keyword>
<sequence>MEKTEEKVCEIIKKRTTIRSFIKKEIPQELLDEILQVVQSCPTAGNLQGFKVYVVKKQEIKKKLSESAWSQKHVLEADVVLVFFAYPQRSSKKYGQRGQNLYCYQDATIACSYAQIAAHALGLSSGWVGAFNDDEIKKICNAEDELIPVAMLPLGYVDPESKKKAEEKGKSRLPQEEIVHFL</sequence>
<protein>
    <submittedName>
        <fullName evidence="8">Nad(P)h nitroreductase ydgi-related</fullName>
    </submittedName>
</protein>
<evidence type="ECO:0000256" key="2">
    <source>
        <dbReference type="ARBA" id="ARBA00007118"/>
    </source>
</evidence>
<name>A0A9Q0RI21_ANAIG</name>
<evidence type="ECO:0000313" key="8">
    <source>
        <dbReference type="EMBL" id="KAJ5080739.1"/>
    </source>
</evidence>
<feature type="domain" description="Nitroreductase" evidence="6">
    <location>
        <begin position="12"/>
        <end position="71"/>
    </location>
</feature>
<comment type="cofactor">
    <cofactor evidence="1">
        <name>FMN</name>
        <dbReference type="ChEBI" id="CHEBI:58210"/>
    </cofactor>
</comment>
<gene>
    <name evidence="7" type="ORF">M0811_10963</name>
    <name evidence="8" type="ORF">M0811_13780</name>
</gene>
<comment type="caution">
    <text evidence="8">The sequence shown here is derived from an EMBL/GenBank/DDBJ whole genome shotgun (WGS) entry which is preliminary data.</text>
</comment>
<accession>A0A9Q0RI21</accession>
<dbReference type="SUPFAM" id="SSF55469">
    <property type="entry name" value="FMN-dependent nitroreductase-like"/>
    <property type="match status" value="1"/>
</dbReference>
<evidence type="ECO:0000313" key="9">
    <source>
        <dbReference type="Proteomes" id="UP001149090"/>
    </source>
</evidence>
<dbReference type="Gene3D" id="3.40.109.10">
    <property type="entry name" value="NADH Oxidase"/>
    <property type="match status" value="1"/>
</dbReference>
<dbReference type="PANTHER" id="PTHR43673">
    <property type="entry name" value="NAD(P)H NITROREDUCTASE YDGI-RELATED"/>
    <property type="match status" value="1"/>
</dbReference>
<keyword evidence="5" id="KW-0560">Oxidoreductase</keyword>
<evidence type="ECO:0000256" key="1">
    <source>
        <dbReference type="ARBA" id="ARBA00001917"/>
    </source>
</evidence>
<dbReference type="InterPro" id="IPR029479">
    <property type="entry name" value="Nitroreductase"/>
</dbReference>
<dbReference type="EMBL" id="JAPDFW010000002">
    <property type="protein sequence ID" value="KAJ5080739.1"/>
    <property type="molecule type" value="Genomic_DNA"/>
</dbReference>
<evidence type="ECO:0000313" key="7">
    <source>
        <dbReference type="EMBL" id="KAJ5070491.1"/>
    </source>
</evidence>
<reference evidence="8" key="1">
    <citation type="submission" date="2022-10" db="EMBL/GenBank/DDBJ databases">
        <title>Novel sulphate-reducing endosymbionts in the free-living metamonad Anaeramoeba.</title>
        <authorList>
            <person name="Jerlstrom-Hultqvist J."/>
            <person name="Cepicka I."/>
            <person name="Gallot-Lavallee L."/>
            <person name="Salas-Leiva D."/>
            <person name="Curtis B.A."/>
            <person name="Zahonova K."/>
            <person name="Pipaliya S."/>
            <person name="Dacks J."/>
            <person name="Roger A.J."/>
        </authorList>
    </citation>
    <scope>NUCLEOTIDE SEQUENCE</scope>
    <source>
        <strain evidence="8">BMAN</strain>
    </source>
</reference>
<proteinExistence type="inferred from homology"/>
<evidence type="ECO:0000256" key="4">
    <source>
        <dbReference type="ARBA" id="ARBA00022643"/>
    </source>
</evidence>
<comment type="similarity">
    <text evidence="2">Belongs to the nitroreductase family.</text>
</comment>
<organism evidence="8 9">
    <name type="scientific">Anaeramoeba ignava</name>
    <name type="common">Anaerobic marine amoeba</name>
    <dbReference type="NCBI Taxonomy" id="1746090"/>
    <lineage>
        <taxon>Eukaryota</taxon>
        <taxon>Metamonada</taxon>
        <taxon>Anaeramoebidae</taxon>
        <taxon>Anaeramoeba</taxon>
    </lineage>
</organism>
<evidence type="ECO:0000256" key="3">
    <source>
        <dbReference type="ARBA" id="ARBA00022630"/>
    </source>
</evidence>
<dbReference type="Pfam" id="PF00881">
    <property type="entry name" value="Nitroreductase"/>
    <property type="match status" value="1"/>
</dbReference>